<keyword evidence="2" id="KW-1185">Reference proteome</keyword>
<dbReference type="PROSITE" id="PS50297">
    <property type="entry name" value="ANK_REP_REGION"/>
    <property type="match status" value="2"/>
</dbReference>
<dbReference type="Pfam" id="PF00023">
    <property type="entry name" value="Ank"/>
    <property type="match status" value="1"/>
</dbReference>
<dbReference type="Pfam" id="PF12796">
    <property type="entry name" value="Ank_2"/>
    <property type="match status" value="1"/>
</dbReference>
<accession>A0A183CPP6</accession>
<evidence type="ECO:0000313" key="2">
    <source>
        <dbReference type="Proteomes" id="UP000050741"/>
    </source>
</evidence>
<sequence length="142" mass="15828">MFSILDVFPLLYAVVYRHFEVCRHLINYGANVNMGAEPGKTPLMSACYIDNTLDIVILLVESGADIERVDAEGTTALMCASRAGRVDVVRYFLSKNARIDPRDWRGRTAVDLATNAEIVDLLNSVVEEQITVPRNFGHHGFN</sequence>
<proteinExistence type="predicted"/>
<dbReference type="InterPro" id="IPR002110">
    <property type="entry name" value="Ankyrin_rpt"/>
</dbReference>
<dbReference type="InterPro" id="IPR036770">
    <property type="entry name" value="Ankyrin_rpt-contain_sf"/>
</dbReference>
<feature type="repeat" description="ANK" evidence="1">
    <location>
        <begin position="38"/>
        <end position="71"/>
    </location>
</feature>
<keyword evidence="1" id="KW-0040">ANK repeat</keyword>
<evidence type="ECO:0000256" key="1">
    <source>
        <dbReference type="PROSITE-ProRule" id="PRU00023"/>
    </source>
</evidence>
<dbReference type="AlphaFoldDB" id="A0A183CPP6"/>
<dbReference type="Gene3D" id="1.25.40.20">
    <property type="entry name" value="Ankyrin repeat-containing domain"/>
    <property type="match status" value="2"/>
</dbReference>
<dbReference type="PROSITE" id="PS50088">
    <property type="entry name" value="ANK_REPEAT"/>
    <property type="match status" value="2"/>
</dbReference>
<protein>
    <submittedName>
        <fullName evidence="3">ANK_REP_REGION domain-containing protein</fullName>
    </submittedName>
</protein>
<dbReference type="InterPro" id="IPR039323">
    <property type="entry name" value="ANKRD_45/46/60"/>
</dbReference>
<reference evidence="2" key="1">
    <citation type="submission" date="2013-12" db="EMBL/GenBank/DDBJ databases">
        <authorList>
            <person name="Aslett M."/>
        </authorList>
    </citation>
    <scope>NUCLEOTIDE SEQUENCE [LARGE SCALE GENOMIC DNA]</scope>
    <source>
        <strain evidence="2">Lindley</strain>
    </source>
</reference>
<reference evidence="2" key="2">
    <citation type="submission" date="2014-05" db="EMBL/GenBank/DDBJ databases">
        <title>The genome and life-stage specific transcriptomes of Globodera pallida elucidate key aspects of plant parasitism by a cyst nematode.</title>
        <authorList>
            <person name="Cotton J.A."/>
            <person name="Lilley C.J."/>
            <person name="Jones L.M."/>
            <person name="Kikuchi T."/>
            <person name="Reid A.J."/>
            <person name="Thorpe P."/>
            <person name="Tsai I.J."/>
            <person name="Beasley H."/>
            <person name="Blok V."/>
            <person name="Cock P.J.A."/>
            <person name="Van den Akker S.E."/>
            <person name="Holroyd N."/>
            <person name="Hunt M."/>
            <person name="Mantelin S."/>
            <person name="Naghra H."/>
            <person name="Pain A."/>
            <person name="Palomares-Rius J.E."/>
            <person name="Zarowiecki M."/>
            <person name="Berriman M."/>
            <person name="Jones J.T."/>
            <person name="Urwin P.E."/>
        </authorList>
    </citation>
    <scope>NUCLEOTIDE SEQUENCE [LARGE SCALE GENOMIC DNA]</scope>
    <source>
        <strain evidence="2">Lindley</strain>
    </source>
</reference>
<dbReference type="PANTHER" id="PTHR22677">
    <property type="entry name" value="ANKYRIN REPEAT DOMAIN-CONTAINING PROTEIN 60"/>
    <property type="match status" value="1"/>
</dbReference>
<reference evidence="3" key="3">
    <citation type="submission" date="2016-06" db="UniProtKB">
        <authorList>
            <consortium name="WormBaseParasite"/>
        </authorList>
    </citation>
    <scope>IDENTIFICATION</scope>
</reference>
<feature type="repeat" description="ANK" evidence="1">
    <location>
        <begin position="72"/>
        <end position="104"/>
    </location>
</feature>
<dbReference type="WBParaSite" id="GPLIN_001485400">
    <property type="protein sequence ID" value="GPLIN_001485400"/>
    <property type="gene ID" value="GPLIN_001485400"/>
</dbReference>
<dbReference type="Proteomes" id="UP000050741">
    <property type="component" value="Unassembled WGS sequence"/>
</dbReference>
<organism evidence="2 3">
    <name type="scientific">Globodera pallida</name>
    <name type="common">Potato cyst nematode worm</name>
    <name type="synonym">Heterodera pallida</name>
    <dbReference type="NCBI Taxonomy" id="36090"/>
    <lineage>
        <taxon>Eukaryota</taxon>
        <taxon>Metazoa</taxon>
        <taxon>Ecdysozoa</taxon>
        <taxon>Nematoda</taxon>
        <taxon>Chromadorea</taxon>
        <taxon>Rhabditida</taxon>
        <taxon>Tylenchina</taxon>
        <taxon>Tylenchomorpha</taxon>
        <taxon>Tylenchoidea</taxon>
        <taxon>Heteroderidae</taxon>
        <taxon>Heteroderinae</taxon>
        <taxon>Globodera</taxon>
    </lineage>
</organism>
<dbReference type="SUPFAM" id="SSF48403">
    <property type="entry name" value="Ankyrin repeat"/>
    <property type="match status" value="1"/>
</dbReference>
<dbReference type="SMART" id="SM00248">
    <property type="entry name" value="ANK"/>
    <property type="match status" value="3"/>
</dbReference>
<name>A0A183CPP6_GLOPA</name>
<dbReference type="PANTHER" id="PTHR22677:SF4">
    <property type="entry name" value="USHER SYNDROME TYPE-1G PROTEIN-LIKE PROTEIN"/>
    <property type="match status" value="1"/>
</dbReference>
<evidence type="ECO:0000313" key="3">
    <source>
        <dbReference type="WBParaSite" id="GPLIN_001485400"/>
    </source>
</evidence>